<dbReference type="GO" id="GO:0005739">
    <property type="term" value="C:mitochondrion"/>
    <property type="evidence" value="ECO:0007669"/>
    <property type="project" value="TreeGrafter"/>
</dbReference>
<dbReference type="Pfam" id="PF10609">
    <property type="entry name" value="ParA"/>
    <property type="match status" value="1"/>
</dbReference>
<dbReference type="PANTHER" id="PTHR11712">
    <property type="entry name" value="POLYKETIDE SYNTHASE-RELATED"/>
    <property type="match status" value="1"/>
</dbReference>
<evidence type="ECO:0000256" key="4">
    <source>
        <dbReference type="ARBA" id="ARBA00022741"/>
    </source>
</evidence>
<reference evidence="9 10" key="1">
    <citation type="journal article" date="2017" name="Curr. Biol.">
        <title>Genome architecture and evolution of a unichromosomal asexual nematode.</title>
        <authorList>
            <person name="Fradin H."/>
            <person name="Zegar C."/>
            <person name="Gutwein M."/>
            <person name="Lucas J."/>
            <person name="Kovtun M."/>
            <person name="Corcoran D."/>
            <person name="Baugh L.R."/>
            <person name="Kiontke K."/>
            <person name="Gunsalus K."/>
            <person name="Fitch D.H."/>
            <person name="Piano F."/>
        </authorList>
    </citation>
    <scope>NUCLEOTIDE SEQUENCE [LARGE SCALE GENOMIC DNA]</scope>
    <source>
        <strain evidence="9">PF1309</strain>
    </source>
</reference>
<dbReference type="SUPFAM" id="SSF52540">
    <property type="entry name" value="P-loop containing nucleoside triphosphate hydrolases"/>
    <property type="match status" value="1"/>
</dbReference>
<comment type="similarity">
    <text evidence="1 6">Belongs to the thiolase-like superfamily. Beta-ketoacyl-ACP synthases family.</text>
</comment>
<evidence type="ECO:0000313" key="10">
    <source>
        <dbReference type="Proteomes" id="UP000218231"/>
    </source>
</evidence>
<dbReference type="InterPro" id="IPR014030">
    <property type="entry name" value="Ketoacyl_synth_N"/>
</dbReference>
<dbReference type="Gene3D" id="3.40.50.300">
    <property type="entry name" value="P-loop containing nucleotide triphosphate hydrolases"/>
    <property type="match status" value="1"/>
</dbReference>
<dbReference type="SUPFAM" id="SSF53901">
    <property type="entry name" value="Thiolase-like"/>
    <property type="match status" value="2"/>
</dbReference>
<dbReference type="EMBL" id="LIAE01006582">
    <property type="protein sequence ID" value="PAV87309.1"/>
    <property type="molecule type" value="Genomic_DNA"/>
</dbReference>
<evidence type="ECO:0000256" key="5">
    <source>
        <dbReference type="ARBA" id="ARBA00022840"/>
    </source>
</evidence>
<dbReference type="InterPro" id="IPR027417">
    <property type="entry name" value="P-loop_NTPase"/>
</dbReference>
<name>A0A2A2LMD2_9BILA</name>
<dbReference type="SMART" id="SM00825">
    <property type="entry name" value="PKS_KS"/>
    <property type="match status" value="1"/>
</dbReference>
<dbReference type="Gene3D" id="3.40.47.10">
    <property type="match status" value="1"/>
</dbReference>
<evidence type="ECO:0000256" key="2">
    <source>
        <dbReference type="ARBA" id="ARBA00013191"/>
    </source>
</evidence>
<proteinExistence type="inferred from homology"/>
<dbReference type="InterPro" id="IPR020841">
    <property type="entry name" value="PKS_Beta-ketoAc_synthase_dom"/>
</dbReference>
<gene>
    <name evidence="9" type="ORF">WR25_15871</name>
</gene>
<evidence type="ECO:0000256" key="7">
    <source>
        <dbReference type="SAM" id="MobiDB-lite"/>
    </source>
</evidence>
<dbReference type="InterPro" id="IPR014031">
    <property type="entry name" value="Ketoacyl_synth_C"/>
</dbReference>
<dbReference type="GO" id="GO:0004315">
    <property type="term" value="F:3-oxoacyl-[acyl-carrier-protein] synthase activity"/>
    <property type="evidence" value="ECO:0007669"/>
    <property type="project" value="UniProtKB-EC"/>
</dbReference>
<dbReference type="GO" id="GO:0006633">
    <property type="term" value="P:fatty acid biosynthetic process"/>
    <property type="evidence" value="ECO:0007669"/>
    <property type="project" value="TreeGrafter"/>
</dbReference>
<dbReference type="InterPro" id="IPR016039">
    <property type="entry name" value="Thiolase-like"/>
</dbReference>
<dbReference type="Pfam" id="PF00109">
    <property type="entry name" value="ketoacyl-synt"/>
    <property type="match status" value="2"/>
</dbReference>
<keyword evidence="10" id="KW-1185">Reference proteome</keyword>
<comment type="caution">
    <text evidence="9">The sequence shown here is derived from an EMBL/GenBank/DDBJ whole genome shotgun (WGS) entry which is preliminary data.</text>
</comment>
<evidence type="ECO:0000259" key="8">
    <source>
        <dbReference type="PROSITE" id="PS52004"/>
    </source>
</evidence>
<dbReference type="OrthoDB" id="5334845at2759"/>
<dbReference type="InterPro" id="IPR033756">
    <property type="entry name" value="YlxH/NBP35"/>
</dbReference>
<evidence type="ECO:0000256" key="3">
    <source>
        <dbReference type="ARBA" id="ARBA00022679"/>
    </source>
</evidence>
<keyword evidence="4" id="KW-0547">Nucleotide-binding</keyword>
<evidence type="ECO:0000256" key="6">
    <source>
        <dbReference type="RuleBase" id="RU003694"/>
    </source>
</evidence>
<dbReference type="PROSITE" id="PS52004">
    <property type="entry name" value="KS3_2"/>
    <property type="match status" value="1"/>
</dbReference>
<evidence type="ECO:0000256" key="1">
    <source>
        <dbReference type="ARBA" id="ARBA00008467"/>
    </source>
</evidence>
<feature type="region of interest" description="Disordered" evidence="7">
    <location>
        <begin position="89"/>
        <end position="120"/>
    </location>
</feature>
<sequence>MTDGFDFARLKFLRDALVKVDEKVTSKTSFSDVIDSAVEIINKYTQKYMPRQRQPLRFFLPVLAPPSTGPQASPPQALPQRVLPLALSSAEKSQDKSWEENNQQEQEKSCASGEKLPPDVDIPKIQDRFRRIKHKILILSGKGGVGKSTMTTNLARALTADPTKQVAILDIDICGPSQPRIMGVKGEQMHQSADGWTPVSVADNLTVMSIAFLLAGQQCEMCRASLLPLLAAKEAMSSADGIEDHSSTLVNIGACMADLEHIGVTAEQIKKGEIRKIPPYFVPKILNSLPAGYVAMKYKMLRGVESTSTACAASSLYRKRTSHSAAWLCKTSAGRNASSGHWRRSQISRPFDNKRSGFVLSEGVGLLLMERLEDAQKRGANILAEVLGYGISSDAYHISSPDPSGIGAQLSMQRAIEDAKLKSEDINYVNAHATSTPAGDSVEAGAIRNRFSANQHSIAVSSIKGHIGHLLGAAGSVETIATIGCIRDRKLPANLNLEQSDVRISILI</sequence>
<accession>A0A2A2LMD2</accession>
<feature type="domain" description="Ketosynthase family 3 (KS3)" evidence="8">
    <location>
        <begin position="163"/>
        <end position="508"/>
    </location>
</feature>
<dbReference type="PANTHER" id="PTHR11712:SF336">
    <property type="entry name" value="3-OXOACYL-[ACYL-CARRIER-PROTEIN] SYNTHASE, MITOCHONDRIAL"/>
    <property type="match status" value="1"/>
</dbReference>
<evidence type="ECO:0000313" key="9">
    <source>
        <dbReference type="EMBL" id="PAV87309.1"/>
    </source>
</evidence>
<dbReference type="GO" id="GO:0005524">
    <property type="term" value="F:ATP binding"/>
    <property type="evidence" value="ECO:0007669"/>
    <property type="project" value="UniProtKB-KW"/>
</dbReference>
<keyword evidence="5" id="KW-0067">ATP-binding</keyword>
<dbReference type="InterPro" id="IPR000794">
    <property type="entry name" value="Beta-ketoacyl_synthase"/>
</dbReference>
<protein>
    <recommendedName>
        <fullName evidence="2">beta-ketoacyl-[acyl-carrier-protein] synthase I</fullName>
        <ecNumber evidence="2">2.3.1.41</ecNumber>
    </recommendedName>
</protein>
<dbReference type="CDD" id="cd00834">
    <property type="entry name" value="KAS_I_II"/>
    <property type="match status" value="1"/>
</dbReference>
<organism evidence="9 10">
    <name type="scientific">Diploscapter pachys</name>
    <dbReference type="NCBI Taxonomy" id="2018661"/>
    <lineage>
        <taxon>Eukaryota</taxon>
        <taxon>Metazoa</taxon>
        <taxon>Ecdysozoa</taxon>
        <taxon>Nematoda</taxon>
        <taxon>Chromadorea</taxon>
        <taxon>Rhabditida</taxon>
        <taxon>Rhabditina</taxon>
        <taxon>Rhabditomorpha</taxon>
        <taxon>Rhabditoidea</taxon>
        <taxon>Rhabditidae</taxon>
        <taxon>Diploscapter</taxon>
    </lineage>
</organism>
<dbReference type="Pfam" id="PF02801">
    <property type="entry name" value="Ketoacyl-synt_C"/>
    <property type="match status" value="1"/>
</dbReference>
<dbReference type="STRING" id="2018661.A0A2A2LMD2"/>
<dbReference type="Proteomes" id="UP000218231">
    <property type="component" value="Unassembled WGS sequence"/>
</dbReference>
<keyword evidence="3 6" id="KW-0808">Transferase</keyword>
<dbReference type="AlphaFoldDB" id="A0A2A2LMD2"/>
<dbReference type="EC" id="2.3.1.41" evidence="2"/>